<dbReference type="GO" id="GO:0000981">
    <property type="term" value="F:DNA-binding transcription factor activity, RNA polymerase II-specific"/>
    <property type="evidence" value="ECO:0007669"/>
    <property type="project" value="TreeGrafter"/>
</dbReference>
<dbReference type="Proteomes" id="UP001152795">
    <property type="component" value="Unassembled WGS sequence"/>
</dbReference>
<reference evidence="9" key="1">
    <citation type="submission" date="2020-04" db="EMBL/GenBank/DDBJ databases">
        <authorList>
            <person name="Alioto T."/>
            <person name="Alioto T."/>
            <person name="Gomez Garrido J."/>
        </authorList>
    </citation>
    <scope>NUCLEOTIDE SEQUENCE</scope>
    <source>
        <strain evidence="9">A484AB</strain>
    </source>
</reference>
<keyword evidence="4 6" id="KW-0371">Homeobox</keyword>
<dbReference type="Gene3D" id="1.10.10.60">
    <property type="entry name" value="Homeodomain-like"/>
    <property type="match status" value="1"/>
</dbReference>
<keyword evidence="5 6" id="KW-0539">Nucleus</keyword>
<dbReference type="CDD" id="cd00086">
    <property type="entry name" value="homeodomain"/>
    <property type="match status" value="1"/>
</dbReference>
<organism evidence="9 10">
    <name type="scientific">Paramuricea clavata</name>
    <name type="common">Red gorgonian</name>
    <name type="synonym">Violescent sea-whip</name>
    <dbReference type="NCBI Taxonomy" id="317549"/>
    <lineage>
        <taxon>Eukaryota</taxon>
        <taxon>Metazoa</taxon>
        <taxon>Cnidaria</taxon>
        <taxon>Anthozoa</taxon>
        <taxon>Octocorallia</taxon>
        <taxon>Malacalcyonacea</taxon>
        <taxon>Plexauridae</taxon>
        <taxon>Paramuricea</taxon>
    </lineage>
</organism>
<dbReference type="SMART" id="SM00389">
    <property type="entry name" value="HOX"/>
    <property type="match status" value="1"/>
</dbReference>
<dbReference type="EMBL" id="CACRXK020001809">
    <property type="protein sequence ID" value="CAB3991227.1"/>
    <property type="molecule type" value="Genomic_DNA"/>
</dbReference>
<feature type="region of interest" description="Disordered" evidence="8">
    <location>
        <begin position="210"/>
        <end position="237"/>
    </location>
</feature>
<dbReference type="PANTHER" id="PTHR45793:SF5">
    <property type="entry name" value="HOMEOTIC PROTEIN OCELLILESS"/>
    <property type="match status" value="1"/>
</dbReference>
<gene>
    <name evidence="9" type="ORF">PACLA_8A048079</name>
</gene>
<feature type="DNA-binding region" description="Homeobox" evidence="6">
    <location>
        <begin position="80"/>
        <end position="139"/>
    </location>
</feature>
<keyword evidence="2" id="KW-0217">Developmental protein</keyword>
<comment type="subcellular location">
    <subcellularLocation>
        <location evidence="1 6 7">Nucleus</location>
    </subcellularLocation>
</comment>
<evidence type="ECO:0000256" key="8">
    <source>
        <dbReference type="SAM" id="MobiDB-lite"/>
    </source>
</evidence>
<proteinExistence type="predicted"/>
<dbReference type="SUPFAM" id="SSF46689">
    <property type="entry name" value="Homeodomain-like"/>
    <property type="match status" value="1"/>
</dbReference>
<evidence type="ECO:0000256" key="2">
    <source>
        <dbReference type="ARBA" id="ARBA00022473"/>
    </source>
</evidence>
<feature type="region of interest" description="Disordered" evidence="8">
    <location>
        <begin position="287"/>
        <end position="315"/>
    </location>
</feature>
<evidence type="ECO:0000313" key="10">
    <source>
        <dbReference type="Proteomes" id="UP001152795"/>
    </source>
</evidence>
<evidence type="ECO:0000256" key="5">
    <source>
        <dbReference type="ARBA" id="ARBA00023242"/>
    </source>
</evidence>
<evidence type="ECO:0000313" key="9">
    <source>
        <dbReference type="EMBL" id="CAB3991227.1"/>
    </source>
</evidence>
<accession>A0A7D9DQF9</accession>
<dbReference type="PROSITE" id="PS50071">
    <property type="entry name" value="HOMEOBOX_2"/>
    <property type="match status" value="1"/>
</dbReference>
<name>A0A7D9DQF9_PARCT</name>
<protein>
    <submittedName>
        <fullName evidence="9">Paired box Pax-6 isoform X1</fullName>
    </submittedName>
</protein>
<dbReference type="InterPro" id="IPR009057">
    <property type="entry name" value="Homeodomain-like_sf"/>
</dbReference>
<evidence type="ECO:0000256" key="3">
    <source>
        <dbReference type="ARBA" id="ARBA00023125"/>
    </source>
</evidence>
<keyword evidence="3 6" id="KW-0238">DNA-binding</keyword>
<dbReference type="Pfam" id="PF00046">
    <property type="entry name" value="Homeodomain"/>
    <property type="match status" value="1"/>
</dbReference>
<feature type="compositionally biased region" description="Low complexity" evidence="8">
    <location>
        <begin position="222"/>
        <end position="234"/>
    </location>
</feature>
<dbReference type="PANTHER" id="PTHR45793">
    <property type="entry name" value="HOMEOBOX PROTEIN"/>
    <property type="match status" value="1"/>
</dbReference>
<evidence type="ECO:0000256" key="7">
    <source>
        <dbReference type="RuleBase" id="RU000682"/>
    </source>
</evidence>
<evidence type="ECO:0000256" key="1">
    <source>
        <dbReference type="ARBA" id="ARBA00004123"/>
    </source>
</evidence>
<feature type="compositionally biased region" description="Polar residues" evidence="8">
    <location>
        <begin position="300"/>
        <end position="315"/>
    </location>
</feature>
<dbReference type="OrthoDB" id="3225452at2759"/>
<evidence type="ECO:0000256" key="6">
    <source>
        <dbReference type="PROSITE-ProRule" id="PRU00108"/>
    </source>
</evidence>
<comment type="caution">
    <text evidence="9">The sequence shown here is derived from an EMBL/GenBank/DDBJ whole genome shotgun (WGS) entry which is preliminary data.</text>
</comment>
<dbReference type="InterPro" id="IPR001356">
    <property type="entry name" value="HD"/>
</dbReference>
<keyword evidence="10" id="KW-1185">Reference proteome</keyword>
<evidence type="ECO:0000256" key="4">
    <source>
        <dbReference type="ARBA" id="ARBA00023155"/>
    </source>
</evidence>
<dbReference type="GO" id="GO:0000978">
    <property type="term" value="F:RNA polymerase II cis-regulatory region sequence-specific DNA binding"/>
    <property type="evidence" value="ECO:0007669"/>
    <property type="project" value="TreeGrafter"/>
</dbReference>
<sequence>MSNNYPTKRQEMSDNSGELREVMRVSNDYFQPTTNYQHLLPPQYFAQHRYYPYVNPYSHLTEANGNLTIHGYGSDGRPKFRRSRTIFNPEQLDILEKHFKKYKYPDLKRRKTISEEIGLPEERTQIWFQNRRAKDKRQLEQQEKFQKLVDEAIGGTQDRNRIQSNNECGTSFHSPVEHLNQLSQHETQAHFDSEASDSNHNHVEYVQSKEMIFPESTRQKTAEGTSQSGSGSEETPQDTIQNIDQELLFKVANILSASNDAAQLITEWSQSPNKLQTNSLEEQLQHFAQHHQKVLKDSENAPSGSISQSGLDRSQ</sequence>
<dbReference type="GO" id="GO:0005634">
    <property type="term" value="C:nucleus"/>
    <property type="evidence" value="ECO:0007669"/>
    <property type="project" value="UniProtKB-SubCell"/>
</dbReference>
<dbReference type="AlphaFoldDB" id="A0A7D9DQF9"/>